<feature type="domain" description="JmjN" evidence="8">
    <location>
        <begin position="69"/>
        <end position="110"/>
    </location>
</feature>
<dbReference type="PANTHER" id="PTHR10694:SF7">
    <property type="entry name" value="[HISTONE H3]-TRIMETHYL-L-LYSINE(9) DEMETHYLASE"/>
    <property type="match status" value="1"/>
</dbReference>
<feature type="region of interest" description="Disordered" evidence="7">
    <location>
        <begin position="806"/>
        <end position="837"/>
    </location>
</feature>
<feature type="domain" description="PHD-type" evidence="10">
    <location>
        <begin position="599"/>
        <end position="722"/>
    </location>
</feature>
<dbReference type="Proteomes" id="UP000800038">
    <property type="component" value="Unassembled WGS sequence"/>
</dbReference>
<accession>A0A6A5T771</accession>
<dbReference type="PROSITE" id="PS51805">
    <property type="entry name" value="EPHD"/>
    <property type="match status" value="1"/>
</dbReference>
<feature type="compositionally biased region" description="Acidic residues" evidence="7">
    <location>
        <begin position="217"/>
        <end position="227"/>
    </location>
</feature>
<evidence type="ECO:0000313" key="11">
    <source>
        <dbReference type="EMBL" id="KAF1944897.1"/>
    </source>
</evidence>
<feature type="region of interest" description="Disordered" evidence="7">
    <location>
        <begin position="156"/>
        <end position="280"/>
    </location>
</feature>
<evidence type="ECO:0000259" key="9">
    <source>
        <dbReference type="PROSITE" id="PS51184"/>
    </source>
</evidence>
<feature type="compositionally biased region" description="Pro residues" evidence="7">
    <location>
        <begin position="1213"/>
        <end position="1222"/>
    </location>
</feature>
<feature type="compositionally biased region" description="Basic residues" evidence="7">
    <location>
        <begin position="557"/>
        <end position="572"/>
    </location>
</feature>
<feature type="compositionally biased region" description="Basic and acidic residues" evidence="7">
    <location>
        <begin position="573"/>
        <end position="582"/>
    </location>
</feature>
<keyword evidence="3" id="KW-0479">Metal-binding</keyword>
<evidence type="ECO:0000259" key="8">
    <source>
        <dbReference type="PROSITE" id="PS51183"/>
    </source>
</evidence>
<feature type="compositionally biased region" description="Acidic residues" evidence="7">
    <location>
        <begin position="529"/>
        <end position="542"/>
    </location>
</feature>
<sequence>MEAPADIVPSVEAPHAHHDDSTIPKAALTPPTSEDNDKRHERMSSELSDIDSDDGEDIEPDHYFEGGKIPVFKPTMDQFRNFKRFVDKIDKHGMKSGIVKVIPPAEWRGSLPDLSEAVKGIKVKNPITQEFAGQHGIYTQANIEKQRSYNLPEWRAVTDEPHHQPPAKRGERRKAAADAPSRTRFMRTPANADDASPAPKRGPGRPPRRRQVKKEQVEDDDDDDEGSIDVPPTPTSPGQEEKKTSTRRVKKETRDKATPTRARGRQPKTADEKKSVSSRRLNNRGAVADYVDEAAFEDFDYHLPGLEEYSVERCKELEDNYWKTINYGQPMYGADMPGSLFDDRTTSWNVAKLPNLLDVLGTKVPGVNTAYLYLGMWKATFAWHLEDVDLYSINYIHFGAPKQWYSISQEDARRFEAAMKSIWPNDAKHCSQFLRHKTYLISPQRLEKDFNIKVNRLVHYEGEFVITYPYGYHSGYNIGYNCAESVNFANESWLSYGRIAKKCDCESDSVWVDVNEIERKLRGEPTPEYYEETDEEEDEDDGADRLPSPAPSVVGKTKGRPGRKPAGNKRKRGKEDPKEAPRPKKLKRIRIRIRVPGRGMPCILCPNDVEYDDLLPTDNGMKAHRICADYTPETFIVNKADVETVCNVANISKDRLELKCNYCRSKRGAVFQCSQKKCTRAFHATCAVAAGVQVDLGPMPTFDEEGTEYFYDGYDFRCRFHRPKKRNNKTVDVEALEKDRFVLAYGKTLKPKDVVQFQYVGGEMYQIYGAQVVENRPGEQSVLVDVLPDGDRVEVEWKYILKLHPDESQRPKPSANAKPLPEHLKESDASLDITNRTDGVPEMGDPFHDPNSEHKWTEWNTAPEVTQKIVRVDLSKENCLWYYLGKPSTEARSQYTENPAKPRNNPKSNFLDTVKPPPPPVPAFHRASYPASYPIKPTPIAAAPHTPMQQHMQMNRPYMYKPKEMTINAWRSPVYNPDTRRNPNSPVAHQPNVSYDHRMPPTPSGQSAYQGYHSHRPPQTPQQQQQYQYQPYVPPQTYSNGTGLLNGIDQDAQLPQHNKALPPFPYAQSPRQLPPSPYSQGPGQSTAPAYGPPSHQTQAPSNGRASISNMLSNPAGTPKPPMYATTNSSNVIYAAQSPTEYLAHVTNYPYLKNCYLRRTKTYISPYSLDGGITPEWMPRQPMSRVSGTPTAIAPRPIAHNGSTPQGYYHGHRPPPTGLPAPRPSAQFQSPDAFQREMARTTQSAEAPKWEQMLKQLATSTGPGPTAMPSVTAHSPQVPQPRCFPPGPRSYDLPRSMQGMMNHTPSHPPSREPQRPTPSPISDDGKGGLVAMPTQQKPVLPPLQPAPPIHGVETWRYS</sequence>
<dbReference type="OrthoDB" id="9547406at2759"/>
<feature type="region of interest" description="Disordered" evidence="7">
    <location>
        <begin position="523"/>
        <end position="587"/>
    </location>
</feature>
<keyword evidence="4" id="KW-0863">Zinc-finger</keyword>
<dbReference type="GO" id="GO:0051864">
    <property type="term" value="F:histone H3K36 demethylase activity"/>
    <property type="evidence" value="ECO:0007669"/>
    <property type="project" value="TreeGrafter"/>
</dbReference>
<dbReference type="Gene3D" id="3.30.40.10">
    <property type="entry name" value="Zinc/RING finger domain, C3HC4 (zinc finger)"/>
    <property type="match status" value="1"/>
</dbReference>
<evidence type="ECO:0000256" key="6">
    <source>
        <dbReference type="ARBA" id="ARBA00049349"/>
    </source>
</evidence>
<evidence type="ECO:0000256" key="5">
    <source>
        <dbReference type="ARBA" id="ARBA00022833"/>
    </source>
</evidence>
<dbReference type="SMART" id="SM00545">
    <property type="entry name" value="JmjN"/>
    <property type="match status" value="1"/>
</dbReference>
<reference evidence="11" key="1">
    <citation type="journal article" date="2020" name="Stud. Mycol.">
        <title>101 Dothideomycetes genomes: a test case for predicting lifestyles and emergence of pathogens.</title>
        <authorList>
            <person name="Haridas S."/>
            <person name="Albert R."/>
            <person name="Binder M."/>
            <person name="Bloem J."/>
            <person name="Labutti K."/>
            <person name="Salamov A."/>
            <person name="Andreopoulos B."/>
            <person name="Baker S."/>
            <person name="Barry K."/>
            <person name="Bills G."/>
            <person name="Bluhm B."/>
            <person name="Cannon C."/>
            <person name="Castanera R."/>
            <person name="Culley D."/>
            <person name="Daum C."/>
            <person name="Ezra D."/>
            <person name="Gonzalez J."/>
            <person name="Henrissat B."/>
            <person name="Kuo A."/>
            <person name="Liang C."/>
            <person name="Lipzen A."/>
            <person name="Lutzoni F."/>
            <person name="Magnuson J."/>
            <person name="Mondo S."/>
            <person name="Nolan M."/>
            <person name="Ohm R."/>
            <person name="Pangilinan J."/>
            <person name="Park H.-J."/>
            <person name="Ramirez L."/>
            <person name="Alfaro M."/>
            <person name="Sun H."/>
            <person name="Tritt A."/>
            <person name="Yoshinaga Y."/>
            <person name="Zwiers L.-H."/>
            <person name="Turgeon B."/>
            <person name="Goodwin S."/>
            <person name="Spatafora J."/>
            <person name="Crous P."/>
            <person name="Grigoriev I."/>
        </authorList>
    </citation>
    <scope>NUCLEOTIDE SEQUENCE</scope>
    <source>
        <strain evidence="11">CBS 161.51</strain>
    </source>
</reference>
<dbReference type="PANTHER" id="PTHR10694">
    <property type="entry name" value="LYSINE-SPECIFIC DEMETHYLASE"/>
    <property type="match status" value="1"/>
</dbReference>
<comment type="catalytic activity">
    <reaction evidence="6">
        <text>N(6),N(6),N(6)-trimethyl-L-lysyl(9)-[histone H3] + 2 2-oxoglutarate + 2 O2 = N(6)-methyl-L-lysyl(9)-[histone H3] + 2 formaldehyde + 2 succinate + 2 CO2</text>
        <dbReference type="Rhea" id="RHEA:60200"/>
        <dbReference type="Rhea" id="RHEA-COMP:15538"/>
        <dbReference type="Rhea" id="RHEA-COMP:15542"/>
        <dbReference type="ChEBI" id="CHEBI:15379"/>
        <dbReference type="ChEBI" id="CHEBI:16526"/>
        <dbReference type="ChEBI" id="CHEBI:16810"/>
        <dbReference type="ChEBI" id="CHEBI:16842"/>
        <dbReference type="ChEBI" id="CHEBI:30031"/>
        <dbReference type="ChEBI" id="CHEBI:61929"/>
        <dbReference type="ChEBI" id="CHEBI:61961"/>
        <dbReference type="EC" id="1.14.11.66"/>
    </reaction>
</comment>
<evidence type="ECO:0000313" key="12">
    <source>
        <dbReference type="Proteomes" id="UP000800038"/>
    </source>
</evidence>
<evidence type="ECO:0000256" key="4">
    <source>
        <dbReference type="ARBA" id="ARBA00022771"/>
    </source>
</evidence>
<protein>
    <recommendedName>
        <fullName evidence="2">[histone H3]-trimethyl-L-lysine(9) demethylase</fullName>
        <ecNumber evidence="2">1.14.11.66</ecNumber>
    </recommendedName>
</protein>
<dbReference type="FunFam" id="3.30.40.10:FF:000377">
    <property type="entry name" value="Putative jumonji family transcription factor"/>
    <property type="match status" value="1"/>
</dbReference>
<feature type="region of interest" description="Disordered" evidence="7">
    <location>
        <begin position="891"/>
        <end position="921"/>
    </location>
</feature>
<dbReference type="SMART" id="SM00558">
    <property type="entry name" value="JmjC"/>
    <property type="match status" value="1"/>
</dbReference>
<feature type="region of interest" description="Disordered" evidence="7">
    <location>
        <begin position="973"/>
        <end position="1123"/>
    </location>
</feature>
<dbReference type="EC" id="1.14.11.66" evidence="2"/>
<dbReference type="GO" id="GO:0000785">
    <property type="term" value="C:chromatin"/>
    <property type="evidence" value="ECO:0007669"/>
    <property type="project" value="TreeGrafter"/>
</dbReference>
<evidence type="ECO:0000256" key="3">
    <source>
        <dbReference type="ARBA" id="ARBA00022723"/>
    </source>
</evidence>
<dbReference type="PROSITE" id="PS51184">
    <property type="entry name" value="JMJC"/>
    <property type="match status" value="1"/>
</dbReference>
<dbReference type="SUPFAM" id="SSF51197">
    <property type="entry name" value="Clavaminate synthase-like"/>
    <property type="match status" value="1"/>
</dbReference>
<dbReference type="CDD" id="cd15571">
    <property type="entry name" value="ePHD"/>
    <property type="match status" value="1"/>
</dbReference>
<feature type="region of interest" description="Disordered" evidence="7">
    <location>
        <begin position="1208"/>
        <end position="1227"/>
    </location>
</feature>
<dbReference type="Pfam" id="PF13832">
    <property type="entry name" value="zf-HC5HC2H_2"/>
    <property type="match status" value="1"/>
</dbReference>
<dbReference type="PROSITE" id="PS51183">
    <property type="entry name" value="JMJN"/>
    <property type="match status" value="1"/>
</dbReference>
<proteinExistence type="inferred from homology"/>
<organism evidence="11 12">
    <name type="scientific">Clathrospora elynae</name>
    <dbReference type="NCBI Taxonomy" id="706981"/>
    <lineage>
        <taxon>Eukaryota</taxon>
        <taxon>Fungi</taxon>
        <taxon>Dikarya</taxon>
        <taxon>Ascomycota</taxon>
        <taxon>Pezizomycotina</taxon>
        <taxon>Dothideomycetes</taxon>
        <taxon>Pleosporomycetidae</taxon>
        <taxon>Pleosporales</taxon>
        <taxon>Diademaceae</taxon>
        <taxon>Clathrospora</taxon>
    </lineage>
</organism>
<feature type="compositionally biased region" description="Polar residues" evidence="7">
    <location>
        <begin position="982"/>
        <end position="993"/>
    </location>
</feature>
<dbReference type="Pfam" id="PF02373">
    <property type="entry name" value="JmjC"/>
    <property type="match status" value="1"/>
</dbReference>
<dbReference type="InterPro" id="IPR003349">
    <property type="entry name" value="JmjN"/>
</dbReference>
<feature type="region of interest" description="Disordered" evidence="7">
    <location>
        <begin position="1258"/>
        <end position="1357"/>
    </location>
</feature>
<dbReference type="GO" id="GO:0008270">
    <property type="term" value="F:zinc ion binding"/>
    <property type="evidence" value="ECO:0007669"/>
    <property type="project" value="UniProtKB-KW"/>
</dbReference>
<dbReference type="EMBL" id="ML976013">
    <property type="protein sequence ID" value="KAF1944897.1"/>
    <property type="molecule type" value="Genomic_DNA"/>
</dbReference>
<feature type="compositionally biased region" description="Basic residues" evidence="7">
    <location>
        <begin position="202"/>
        <end position="212"/>
    </location>
</feature>
<dbReference type="SMART" id="SM00249">
    <property type="entry name" value="PHD"/>
    <property type="match status" value="1"/>
</dbReference>
<keyword evidence="12" id="KW-1185">Reference proteome</keyword>
<comment type="similarity">
    <text evidence="1">Belongs to the JHDM3 histone demethylase family.</text>
</comment>
<feature type="compositionally biased region" description="Pro residues" evidence="7">
    <location>
        <begin position="1277"/>
        <end position="1287"/>
    </location>
</feature>
<dbReference type="GO" id="GO:0140684">
    <property type="term" value="F:histone H3K9me2/H3K9me3 demethylase activity"/>
    <property type="evidence" value="ECO:0007669"/>
    <property type="project" value="UniProtKB-EC"/>
</dbReference>
<dbReference type="InterPro" id="IPR001965">
    <property type="entry name" value="Znf_PHD"/>
</dbReference>
<feature type="compositionally biased region" description="Low complexity" evidence="7">
    <location>
        <begin position="1021"/>
        <end position="1038"/>
    </location>
</feature>
<feature type="domain" description="JmjC" evidence="9">
    <location>
        <begin position="342"/>
        <end position="505"/>
    </location>
</feature>
<evidence type="ECO:0000259" key="10">
    <source>
        <dbReference type="PROSITE" id="PS51805"/>
    </source>
</evidence>
<gene>
    <name evidence="11" type="ORF">EJ02DRAFT_397389</name>
</gene>
<dbReference type="InterPro" id="IPR013083">
    <property type="entry name" value="Znf_RING/FYVE/PHD"/>
</dbReference>
<dbReference type="Pfam" id="PF02375">
    <property type="entry name" value="JmjN"/>
    <property type="match status" value="1"/>
</dbReference>
<evidence type="ECO:0000256" key="1">
    <source>
        <dbReference type="ARBA" id="ARBA00009711"/>
    </source>
</evidence>
<dbReference type="InterPro" id="IPR055500">
    <property type="entry name" value="DUF7072"/>
</dbReference>
<name>A0A6A5T771_9PLEO</name>
<dbReference type="InterPro" id="IPR034732">
    <property type="entry name" value="EPHD"/>
</dbReference>
<feature type="compositionally biased region" description="Acidic residues" evidence="7">
    <location>
        <begin position="48"/>
        <end position="58"/>
    </location>
</feature>
<feature type="compositionally biased region" description="Polar residues" evidence="7">
    <location>
        <begin position="1094"/>
        <end position="1115"/>
    </location>
</feature>
<dbReference type="GO" id="GO:0010468">
    <property type="term" value="P:regulation of gene expression"/>
    <property type="evidence" value="ECO:0007669"/>
    <property type="project" value="TreeGrafter"/>
</dbReference>
<evidence type="ECO:0000256" key="2">
    <source>
        <dbReference type="ARBA" id="ARBA00012900"/>
    </source>
</evidence>
<keyword evidence="5" id="KW-0862">Zinc</keyword>
<dbReference type="GO" id="GO:0005634">
    <property type="term" value="C:nucleus"/>
    <property type="evidence" value="ECO:0007669"/>
    <property type="project" value="TreeGrafter"/>
</dbReference>
<feature type="compositionally biased region" description="Pro residues" evidence="7">
    <location>
        <begin position="1338"/>
        <end position="1347"/>
    </location>
</feature>
<dbReference type="FunFam" id="2.60.120.650:FF:000024">
    <property type="entry name" value="Putative jumonji family transcription factor"/>
    <property type="match status" value="1"/>
</dbReference>
<feature type="compositionally biased region" description="Basic and acidic residues" evidence="7">
    <location>
        <begin position="35"/>
        <end position="44"/>
    </location>
</feature>
<evidence type="ECO:0000256" key="7">
    <source>
        <dbReference type="SAM" id="MobiDB-lite"/>
    </source>
</evidence>
<dbReference type="Pfam" id="PF23258">
    <property type="entry name" value="DUF7072"/>
    <property type="match status" value="1"/>
</dbReference>
<feature type="region of interest" description="Disordered" evidence="7">
    <location>
        <begin position="1"/>
        <end position="58"/>
    </location>
</feature>
<dbReference type="InterPro" id="IPR003347">
    <property type="entry name" value="JmjC_dom"/>
</dbReference>
<dbReference type="Gene3D" id="2.60.120.650">
    <property type="entry name" value="Cupin"/>
    <property type="match status" value="2"/>
</dbReference>